<protein>
    <recommendedName>
        <fullName evidence="1">PatA-like N-terminal domain-containing protein</fullName>
    </recommendedName>
</protein>
<evidence type="ECO:0000313" key="3">
    <source>
        <dbReference type="Proteomes" id="UP001064971"/>
    </source>
</evidence>
<organism evidence="2 3">
    <name type="scientific">Deinococcus aetherius</name>
    <dbReference type="NCBI Taxonomy" id="200252"/>
    <lineage>
        <taxon>Bacteria</taxon>
        <taxon>Thermotogati</taxon>
        <taxon>Deinococcota</taxon>
        <taxon>Deinococci</taxon>
        <taxon>Deinococcales</taxon>
        <taxon>Deinococcaceae</taxon>
        <taxon>Deinococcus</taxon>
    </lineage>
</organism>
<keyword evidence="3" id="KW-1185">Reference proteome</keyword>
<sequence>MQGLLSDLPLLGVLELINATRQTGVLDVQADVPYTVAFVGGEIVGGGILDWLGVDAIQASPLLPVEGSFEFTPRGVKGTPLAPYGHFAADWARASDEWEQVCAVIGSPSRVFRGALPPLIGPAGRSVRDAAEGTGRPLFEVAQRVATGVREGRVEPTGDFAWSTLRLQAGRPDGRSPVAAALDGRRNLGELIAGGLDVREVREYLLTQIRAGLRFPGSGWVLRDLIWEQQHLA</sequence>
<feature type="domain" description="PatA-like N-terminal" evidence="1">
    <location>
        <begin position="2"/>
        <end position="99"/>
    </location>
</feature>
<proteinExistence type="predicted"/>
<dbReference type="RefSeq" id="WP_264777337.1">
    <property type="nucleotide sequence ID" value="NZ_AP026560.1"/>
</dbReference>
<dbReference type="InterPro" id="IPR025497">
    <property type="entry name" value="PatA-like_N"/>
</dbReference>
<gene>
    <name evidence="2" type="ORF">DAETH_15500</name>
</gene>
<dbReference type="EMBL" id="AP026560">
    <property type="protein sequence ID" value="BDP41581.1"/>
    <property type="molecule type" value="Genomic_DNA"/>
</dbReference>
<evidence type="ECO:0000259" key="1">
    <source>
        <dbReference type="Pfam" id="PF14332"/>
    </source>
</evidence>
<reference evidence="2" key="1">
    <citation type="submission" date="2022-07" db="EMBL/GenBank/DDBJ databases">
        <title>Complete Genome Sequence of the Radioresistant Bacterium Deinococcus aetherius ST0316, Isolated from the Air Dust collected in Lower Stratosphere above Japan.</title>
        <authorList>
            <person name="Satoh K."/>
            <person name="Hagiwara K."/>
            <person name="Katsumata K."/>
            <person name="Kubo A."/>
            <person name="Yokobori S."/>
            <person name="Yamagishi A."/>
            <person name="Oono Y."/>
            <person name="Narumi I."/>
        </authorList>
    </citation>
    <scope>NUCLEOTIDE SEQUENCE</scope>
    <source>
        <strain evidence="2">ST0316</strain>
    </source>
</reference>
<name>A0ABM8AD83_9DEIO</name>
<dbReference type="Proteomes" id="UP001064971">
    <property type="component" value="Chromosome"/>
</dbReference>
<accession>A0ABM8AD83</accession>
<evidence type="ECO:0000313" key="2">
    <source>
        <dbReference type="EMBL" id="BDP41581.1"/>
    </source>
</evidence>
<dbReference type="Pfam" id="PF14332">
    <property type="entry name" value="DUF4388"/>
    <property type="match status" value="1"/>
</dbReference>